<accession>C0EB12</accession>
<comment type="caution">
    <text evidence="1">The sequence shown here is derived from an EMBL/GenBank/DDBJ whole genome shotgun (WGS) entry which is preliminary data.</text>
</comment>
<reference evidence="1 2" key="1">
    <citation type="submission" date="2009-01" db="EMBL/GenBank/DDBJ databases">
        <authorList>
            <person name="Fulton L."/>
            <person name="Clifton S."/>
            <person name="Fulton B."/>
            <person name="Xu J."/>
            <person name="Minx P."/>
            <person name="Pepin K.H."/>
            <person name="Johnson M."/>
            <person name="Bhonagiri V."/>
            <person name="Nash W.E."/>
            <person name="Mardis E.R."/>
            <person name="Wilson R.K."/>
        </authorList>
    </citation>
    <scope>NUCLEOTIDE SEQUENCE [LARGE SCALE GENOMIC DNA]</scope>
    <source>
        <strain evidence="1 2">DSM 5476</strain>
    </source>
</reference>
<proteinExistence type="predicted"/>
<keyword evidence="2" id="KW-1185">Reference proteome</keyword>
<dbReference type="Proteomes" id="UP000003340">
    <property type="component" value="Unassembled WGS sequence"/>
</dbReference>
<dbReference type="AlphaFoldDB" id="C0EB12"/>
<evidence type="ECO:0000313" key="1">
    <source>
        <dbReference type="EMBL" id="EEG31326.1"/>
    </source>
</evidence>
<dbReference type="EMBL" id="ACEC01000039">
    <property type="protein sequence ID" value="EEG31326.1"/>
    <property type="molecule type" value="Genomic_DNA"/>
</dbReference>
<dbReference type="STRING" id="537013.CLOSTMETH_01029"/>
<protein>
    <submittedName>
        <fullName evidence="1">Uncharacterized protein</fullName>
    </submittedName>
</protein>
<gene>
    <name evidence="1" type="ORF">CLOSTMETH_01029</name>
</gene>
<name>C0EB12_9FIRM</name>
<reference evidence="1 2" key="2">
    <citation type="submission" date="2009-02" db="EMBL/GenBank/DDBJ databases">
        <title>Draft genome sequence of Clostridium methylpentosum (DSM 5476).</title>
        <authorList>
            <person name="Sudarsanam P."/>
            <person name="Ley R."/>
            <person name="Guruge J."/>
            <person name="Turnbaugh P.J."/>
            <person name="Mahowald M."/>
            <person name="Liep D."/>
            <person name="Gordon J."/>
        </authorList>
    </citation>
    <scope>NUCLEOTIDE SEQUENCE [LARGE SCALE GENOMIC DNA]</scope>
    <source>
        <strain evidence="1 2">DSM 5476</strain>
    </source>
</reference>
<evidence type="ECO:0000313" key="2">
    <source>
        <dbReference type="Proteomes" id="UP000003340"/>
    </source>
</evidence>
<sequence>MNQMARSIVKESARNSRRDRFSYILPFFSLQSAQTGSVYLDCDSAIQRCLSCFAWAT</sequence>
<dbReference type="HOGENOM" id="CLU_2988595_0_0_9"/>
<organism evidence="1 2">
    <name type="scientific">[Clostridium] methylpentosum DSM 5476</name>
    <dbReference type="NCBI Taxonomy" id="537013"/>
    <lineage>
        <taxon>Bacteria</taxon>
        <taxon>Bacillati</taxon>
        <taxon>Bacillota</taxon>
        <taxon>Clostridia</taxon>
        <taxon>Eubacteriales</taxon>
        <taxon>Oscillospiraceae</taxon>
        <taxon>Oscillospiraceae incertae sedis</taxon>
    </lineage>
</organism>